<protein>
    <recommendedName>
        <fullName evidence="4">Teichuronic acid biosynthesis protein TuaE</fullName>
    </recommendedName>
</protein>
<dbReference type="RefSeq" id="WP_160127977.1">
    <property type="nucleotide sequence ID" value="NZ_CP019288.1"/>
</dbReference>
<feature type="transmembrane region" description="Helical" evidence="1">
    <location>
        <begin position="145"/>
        <end position="171"/>
    </location>
</feature>
<evidence type="ECO:0000313" key="2">
    <source>
        <dbReference type="EMBL" id="QHI35221.1"/>
    </source>
</evidence>
<keyword evidence="1" id="KW-0472">Membrane</keyword>
<evidence type="ECO:0008006" key="4">
    <source>
        <dbReference type="Google" id="ProtNLM"/>
    </source>
</evidence>
<dbReference type="InterPro" id="IPR051533">
    <property type="entry name" value="WaaL-like"/>
</dbReference>
<feature type="transmembrane region" description="Helical" evidence="1">
    <location>
        <begin position="20"/>
        <end position="43"/>
    </location>
</feature>
<proteinExistence type="predicted"/>
<evidence type="ECO:0000313" key="3">
    <source>
        <dbReference type="Proteomes" id="UP000464657"/>
    </source>
</evidence>
<gene>
    <name evidence="2" type="ORF">IMCC3317_05670</name>
</gene>
<organism evidence="2 3">
    <name type="scientific">Kordia antarctica</name>
    <dbReference type="NCBI Taxonomy" id="1218801"/>
    <lineage>
        <taxon>Bacteria</taxon>
        <taxon>Pseudomonadati</taxon>
        <taxon>Bacteroidota</taxon>
        <taxon>Flavobacteriia</taxon>
        <taxon>Flavobacteriales</taxon>
        <taxon>Flavobacteriaceae</taxon>
        <taxon>Kordia</taxon>
    </lineage>
</organism>
<reference evidence="2 3" key="1">
    <citation type="journal article" date="2013" name="Int. J. Syst. Evol. Microbiol.">
        <title>Kordia antarctica sp. nov., isolated from Antarctic seawater.</title>
        <authorList>
            <person name="Baek K."/>
            <person name="Choi A."/>
            <person name="Kang I."/>
            <person name="Lee K."/>
            <person name="Cho J.C."/>
        </authorList>
    </citation>
    <scope>NUCLEOTIDE SEQUENCE [LARGE SCALE GENOMIC DNA]</scope>
    <source>
        <strain evidence="2 3">IMCC3317</strain>
    </source>
</reference>
<dbReference type="AlphaFoldDB" id="A0A7L4ZFK8"/>
<evidence type="ECO:0000256" key="1">
    <source>
        <dbReference type="SAM" id="Phobius"/>
    </source>
</evidence>
<feature type="transmembrane region" description="Helical" evidence="1">
    <location>
        <begin position="387"/>
        <end position="405"/>
    </location>
</feature>
<feature type="transmembrane region" description="Helical" evidence="1">
    <location>
        <begin position="411"/>
        <end position="430"/>
    </location>
</feature>
<feature type="transmembrane region" description="Helical" evidence="1">
    <location>
        <begin position="354"/>
        <end position="375"/>
    </location>
</feature>
<dbReference type="Proteomes" id="UP000464657">
    <property type="component" value="Chromosome"/>
</dbReference>
<keyword evidence="3" id="KW-1185">Reference proteome</keyword>
<feature type="transmembrane region" description="Helical" evidence="1">
    <location>
        <begin position="82"/>
        <end position="103"/>
    </location>
</feature>
<feature type="transmembrane region" description="Helical" evidence="1">
    <location>
        <begin position="191"/>
        <end position="209"/>
    </location>
</feature>
<name>A0A7L4ZFK8_9FLAO</name>
<feature type="transmembrane region" description="Helical" evidence="1">
    <location>
        <begin position="221"/>
        <end position="252"/>
    </location>
</feature>
<accession>A0A7L4ZFK8</accession>
<feature type="transmembrane region" description="Helical" evidence="1">
    <location>
        <begin position="115"/>
        <end position="133"/>
    </location>
</feature>
<keyword evidence="1" id="KW-0812">Transmembrane</keyword>
<keyword evidence="1" id="KW-1133">Transmembrane helix</keyword>
<dbReference type="OrthoDB" id="1402500at2"/>
<dbReference type="KEGG" id="kan:IMCC3317_05670"/>
<dbReference type="EMBL" id="CP019288">
    <property type="protein sequence ID" value="QHI35221.1"/>
    <property type="molecule type" value="Genomic_DNA"/>
</dbReference>
<dbReference type="PANTHER" id="PTHR37422">
    <property type="entry name" value="TEICHURONIC ACID BIOSYNTHESIS PROTEIN TUAE"/>
    <property type="match status" value="1"/>
</dbReference>
<feature type="transmembrane region" description="Helical" evidence="1">
    <location>
        <begin position="258"/>
        <end position="275"/>
    </location>
</feature>
<feature type="transmembrane region" description="Helical" evidence="1">
    <location>
        <begin position="49"/>
        <end position="70"/>
    </location>
</feature>
<dbReference type="PANTHER" id="PTHR37422:SF13">
    <property type="entry name" value="LIPOPOLYSACCHARIDE BIOSYNTHESIS PROTEIN PA4999-RELATED"/>
    <property type="match status" value="1"/>
</dbReference>
<feature type="transmembrane region" description="Helical" evidence="1">
    <location>
        <begin position="327"/>
        <end position="348"/>
    </location>
</feature>
<sequence length="438" mass="50812">MPTKKEIIEKRLATLGKSTFLKLTLFVILVSYFYNVAVFNYSITGNNELRLYDFVGMLVMYQFYQNRVILGWFIKQEKFSHYLWIFIQWCMFMMIFTFFISYITERLTWILRTTLFMYHFLIFYFSFIFFLILMRNVKILRQLVYLHIIMASIASLVVLLQHLGIVAYLWSELDRKAYGGFFSGILGPNKIVLGMIMMISVITFIGLFIQKELKINKLILISGIIFAILGLGLSGSRTSYLGLSIFLLYFFVRSTGKFIYMSIIVGIAIGIVSSYNPEVFSIVTDVFEGRVVNKISDPSLIAEGDVEQLYEDLGAGRKNLSLMYVDYLLEHIYIVPFGSGFNNFILVGNSAHNIYLTLINEVGLLGLFFYVRWLVSYFSLNFRRFQYLGITLKGLVLAMMVTLLFGEHLYIYRPIFAILGLFLFATAVLLTPRYYIKS</sequence>